<dbReference type="Gene3D" id="3.40.190.10">
    <property type="entry name" value="Periplasmic binding protein-like II"/>
    <property type="match status" value="2"/>
</dbReference>
<evidence type="ECO:0000259" key="1">
    <source>
        <dbReference type="Pfam" id="PF12010"/>
    </source>
</evidence>
<dbReference type="SUPFAM" id="SSF53850">
    <property type="entry name" value="Periplasmic binding protein-like II"/>
    <property type="match status" value="1"/>
</dbReference>
<feature type="domain" description="DUF3502" evidence="1">
    <location>
        <begin position="425"/>
        <end position="493"/>
    </location>
</feature>
<dbReference type="HOGENOM" id="CLU_037301_0_0_9"/>
<sequence length="498" mass="55209">LTGCGAKKALVGEETTQTAAGETGKKKSGKAEGETIHLKIATCVAAPKNMDKIVEQANAVLKEKLNITIEVVPLAFDGSKYNLLLTTGNDVDLIYTATWAKFQTNALDGAYLPLKEMIQKEVPELWDSIPEEDWKKCEINGEIYNIPSTSDDLIEIGFTYREDLRKKYNLPEITDIASMEAYFAGIKEYEPTMVPCSDRGGRVNEMFQLLNGWYAMSNNLAYDLKGDQGVVVYSKTDSFKKGVETAREWVENGWIDSDIISANVDSAGQFLSGKYASTISYATGEAFNLIYSPALTSNPDWEIKMVNFGAMGQRVLKKHPMHTAFGLPKASPHPVEALKFMLELRTNQELYQLLDCGILGEDYEVTDNGNYKSLNSAEHPAFTKEGMGLTGFYYSVPELSLKPEHYEFITSVYDTMRPYVVDNTIMGFPADDDSVKAEVTAVNQLISQYLNPLINGMVDDTDGGITDLNERMDQAGIEKIHETISSQAKAYTKAIKGE</sequence>
<feature type="non-terminal residue" evidence="2">
    <location>
        <position position="1"/>
    </location>
</feature>
<dbReference type="AlphaFoldDB" id="D3APH4"/>
<dbReference type="InterPro" id="IPR022627">
    <property type="entry name" value="DUF3502"/>
</dbReference>
<name>D3APH4_9FIRM</name>
<accession>D3APH4</accession>
<comment type="caution">
    <text evidence="2">The sequence shown here is derived from an EMBL/GenBank/DDBJ whole genome shotgun (WGS) entry which is preliminary data.</text>
</comment>
<reference evidence="2 3" key="1">
    <citation type="submission" date="2010-01" db="EMBL/GenBank/DDBJ databases">
        <authorList>
            <person name="Weinstock G."/>
            <person name="Sodergren E."/>
            <person name="Clifton S."/>
            <person name="Fulton L."/>
            <person name="Fulton B."/>
            <person name="Courtney L."/>
            <person name="Fronick C."/>
            <person name="Harrison M."/>
            <person name="Strong C."/>
            <person name="Farmer C."/>
            <person name="Delahaunty K."/>
            <person name="Markovic C."/>
            <person name="Hall O."/>
            <person name="Minx P."/>
            <person name="Tomlinson C."/>
            <person name="Mitreva M."/>
            <person name="Nelson J."/>
            <person name="Hou S."/>
            <person name="Wollam A."/>
            <person name="Pepin K.H."/>
            <person name="Johnson M."/>
            <person name="Bhonagiri V."/>
            <person name="Nash W.E."/>
            <person name="Warren W."/>
            <person name="Chinwalla A."/>
            <person name="Mardis E.R."/>
            <person name="Wilson R.K."/>
        </authorList>
    </citation>
    <scope>NUCLEOTIDE SEQUENCE [LARGE SCALE GENOMIC DNA]</scope>
    <source>
        <strain evidence="2 3">DSM 13479</strain>
    </source>
</reference>
<dbReference type="InterPro" id="IPR006059">
    <property type="entry name" value="SBP"/>
</dbReference>
<proteinExistence type="predicted"/>
<evidence type="ECO:0000313" key="3">
    <source>
        <dbReference type="Proteomes" id="UP000004968"/>
    </source>
</evidence>
<dbReference type="Pfam" id="PF12010">
    <property type="entry name" value="DUF3502"/>
    <property type="match status" value="1"/>
</dbReference>
<organism evidence="2 3">
    <name type="scientific">Hungatella hathewayi DSM 13479</name>
    <dbReference type="NCBI Taxonomy" id="566550"/>
    <lineage>
        <taxon>Bacteria</taxon>
        <taxon>Bacillati</taxon>
        <taxon>Bacillota</taxon>
        <taxon>Clostridia</taxon>
        <taxon>Lachnospirales</taxon>
        <taxon>Lachnospiraceae</taxon>
        <taxon>Hungatella</taxon>
    </lineage>
</organism>
<dbReference type="EMBL" id="ACIO01000583">
    <property type="protein sequence ID" value="EFC96283.1"/>
    <property type="molecule type" value="Genomic_DNA"/>
</dbReference>
<dbReference type="RefSeq" id="WP_006775948.1">
    <property type="nucleotide sequence ID" value="NZ_GG667757.1"/>
</dbReference>
<evidence type="ECO:0000313" key="2">
    <source>
        <dbReference type="EMBL" id="EFC96283.1"/>
    </source>
</evidence>
<dbReference type="Pfam" id="PF13416">
    <property type="entry name" value="SBP_bac_8"/>
    <property type="match status" value="1"/>
</dbReference>
<protein>
    <recommendedName>
        <fullName evidence="1">DUF3502 domain-containing protein</fullName>
    </recommendedName>
</protein>
<dbReference type="Proteomes" id="UP000004968">
    <property type="component" value="Unassembled WGS sequence"/>
</dbReference>
<gene>
    <name evidence="2" type="ORF">CLOSTHATH_05526</name>
</gene>